<reference evidence="2" key="1">
    <citation type="submission" date="2023-07" db="EMBL/GenBank/DDBJ databases">
        <title>Functional and genomic diversity of the sorghum phyllosphere microbiome.</title>
        <authorList>
            <person name="Shade A."/>
        </authorList>
    </citation>
    <scope>NUCLEOTIDE SEQUENCE [LARGE SCALE GENOMIC DNA]</scope>
    <source>
        <strain evidence="2">SORGH_AS_0422</strain>
    </source>
</reference>
<evidence type="ECO:0000313" key="1">
    <source>
        <dbReference type="EMBL" id="MDT3404711.1"/>
    </source>
</evidence>
<accession>A0ABU3GYN2</accession>
<dbReference type="EMBL" id="JAVLVU010000001">
    <property type="protein sequence ID" value="MDT3404711.1"/>
    <property type="molecule type" value="Genomic_DNA"/>
</dbReference>
<dbReference type="RefSeq" id="WP_311952311.1">
    <property type="nucleotide sequence ID" value="NZ_JAVLVU010000001.1"/>
</dbReference>
<gene>
    <name evidence="1" type="ORF">QE417_003783</name>
</gene>
<proteinExistence type="predicted"/>
<sequence length="271" mass="30478">MNDSLYHYIDPSFSHTQVGNYTLLLQLGMVNFSLAIMHGKQLMVWRHDAHLHELTRHGEVQEVLNFEYQNVITAISSSHFTLLPAEIIEQDGIAGVARFLDVQASDTVFAQPLDTDNEVVFKAAPIQTRGIQRYDMQRVLFGAAGWLQAIAGNHPSGYHLYINVYGEQFDMAYFRQGKLNLFNTFEFTHEDELAYYAVFVCQQLKLDMSTVTVILSGNIAPGDNRYHDILAGIFKTVELNNIVVAQIPDELPKHQLLSLTALTLCASLADA</sequence>
<dbReference type="Proteomes" id="UP001258315">
    <property type="component" value="Unassembled WGS sequence"/>
</dbReference>
<dbReference type="Pfam" id="PF12864">
    <property type="entry name" value="DUF3822"/>
    <property type="match status" value="1"/>
</dbReference>
<dbReference type="Gene3D" id="3.30.420.260">
    <property type="match status" value="1"/>
</dbReference>
<name>A0ABU3GYN2_9SPHI</name>
<evidence type="ECO:0008006" key="3">
    <source>
        <dbReference type="Google" id="ProtNLM"/>
    </source>
</evidence>
<keyword evidence="2" id="KW-1185">Reference proteome</keyword>
<comment type="caution">
    <text evidence="1">The sequence shown here is derived from an EMBL/GenBank/DDBJ whole genome shotgun (WGS) entry which is preliminary data.</text>
</comment>
<dbReference type="CDD" id="cd24013">
    <property type="entry name" value="ASKHA_ATPase_BT3980-like"/>
    <property type="match status" value="1"/>
</dbReference>
<organism evidence="1 2">
    <name type="scientific">Mucilaginibacter terrae</name>
    <dbReference type="NCBI Taxonomy" id="1955052"/>
    <lineage>
        <taxon>Bacteria</taxon>
        <taxon>Pseudomonadati</taxon>
        <taxon>Bacteroidota</taxon>
        <taxon>Sphingobacteriia</taxon>
        <taxon>Sphingobacteriales</taxon>
        <taxon>Sphingobacteriaceae</taxon>
        <taxon>Mucilaginibacter</taxon>
    </lineage>
</organism>
<evidence type="ECO:0000313" key="2">
    <source>
        <dbReference type="Proteomes" id="UP001258315"/>
    </source>
</evidence>
<dbReference type="InterPro" id="IPR024213">
    <property type="entry name" value="DUF3822"/>
</dbReference>
<protein>
    <recommendedName>
        <fullName evidence="3">DUF3822 family protein</fullName>
    </recommendedName>
</protein>